<dbReference type="InterPro" id="IPR006439">
    <property type="entry name" value="HAD-SF_hydro_IA"/>
</dbReference>
<dbReference type="SUPFAM" id="SSF56784">
    <property type="entry name" value="HAD-like"/>
    <property type="match status" value="1"/>
</dbReference>
<dbReference type="Proteomes" id="UP001597249">
    <property type="component" value="Unassembled WGS sequence"/>
</dbReference>
<keyword evidence="2 3" id="KW-0378">Hydrolase</keyword>
<dbReference type="InterPro" id="IPR050155">
    <property type="entry name" value="HAD-like_hydrolase_sf"/>
</dbReference>
<feature type="binding site" evidence="2">
    <location>
        <position position="183"/>
    </location>
    <ligand>
        <name>Mg(2+)</name>
        <dbReference type="ChEBI" id="CHEBI:18420"/>
    </ligand>
</feature>
<dbReference type="PANTHER" id="PTHR43434">
    <property type="entry name" value="PHOSPHOGLYCOLATE PHOSPHATASE"/>
    <property type="match status" value="1"/>
</dbReference>
<feature type="binding site" evidence="2">
    <location>
        <position position="9"/>
    </location>
    <ligand>
        <name>Mg(2+)</name>
        <dbReference type="ChEBI" id="CHEBI:18420"/>
    </ligand>
</feature>
<dbReference type="SFLD" id="SFLDG01129">
    <property type="entry name" value="C1.5:_HAD__Beta-PGM__Phosphata"/>
    <property type="match status" value="1"/>
</dbReference>
<gene>
    <name evidence="2 3" type="primary">phnX</name>
    <name evidence="3" type="ORF">ACFQ3L_09205</name>
</gene>
<evidence type="ECO:0000313" key="3">
    <source>
        <dbReference type="EMBL" id="MFD1393741.1"/>
    </source>
</evidence>
<comment type="function">
    <text evidence="2">Involved in phosphonate degradation.</text>
</comment>
<dbReference type="RefSeq" id="WP_125585727.1">
    <property type="nucleotide sequence ID" value="NZ_JBHTMO010000029.1"/>
</dbReference>
<dbReference type="SFLD" id="SFLDG01135">
    <property type="entry name" value="C1.5.6:_HAD__Beta-PGM__Phospha"/>
    <property type="match status" value="1"/>
</dbReference>
<dbReference type="InterPro" id="IPR023214">
    <property type="entry name" value="HAD_sf"/>
</dbReference>
<comment type="cofactor">
    <cofactor evidence="2">
        <name>Mg(2+)</name>
        <dbReference type="ChEBI" id="CHEBI:18420"/>
    </cofactor>
    <text evidence="2">Binds 1 Mg(2+) ion per subunit.</text>
</comment>
<accession>A0ABW4B9Y4</accession>
<evidence type="ECO:0000313" key="4">
    <source>
        <dbReference type="Proteomes" id="UP001597249"/>
    </source>
</evidence>
<feature type="binding site" evidence="2">
    <location>
        <position position="11"/>
    </location>
    <ligand>
        <name>Mg(2+)</name>
        <dbReference type="ChEBI" id="CHEBI:18420"/>
    </ligand>
</feature>
<comment type="catalytic activity">
    <reaction evidence="2">
        <text>phosphonoacetaldehyde + H2O = acetaldehyde + phosphate + H(+)</text>
        <dbReference type="Rhea" id="RHEA:18905"/>
        <dbReference type="ChEBI" id="CHEBI:15343"/>
        <dbReference type="ChEBI" id="CHEBI:15377"/>
        <dbReference type="ChEBI" id="CHEBI:15378"/>
        <dbReference type="ChEBI" id="CHEBI:43474"/>
        <dbReference type="ChEBI" id="CHEBI:58383"/>
        <dbReference type="EC" id="3.11.1.1"/>
    </reaction>
</comment>
<keyword evidence="2" id="KW-0460">Magnesium</keyword>
<sequence>MAIEAVIFDWAGTTIDYGSRAPLLAFQQTFASFGVDLAEATIRRDMGMDKMAHIHQLLKDERVRTTLAGRLNQTSVDDLAVSIFAAFKRNLLAVLPTRAALKPGVRDLIAYLEANNIAYGTTSGYDADMIAALLPLVAAQGYHPQVNITAADTGIGRPDPAMNRLAMGRLNVHDPARTIIVGDTLNDIRAAQAAGANAVGVIEGANLLALGQDQWAALPTAERQALRLAARRQYAAAGADLIVDNARDLMKLMQSEAAVEVTE</sequence>
<proteinExistence type="inferred from homology"/>
<dbReference type="SFLD" id="SFLDS00003">
    <property type="entry name" value="Haloacid_Dehalogenase"/>
    <property type="match status" value="1"/>
</dbReference>
<dbReference type="NCBIfam" id="TIGR01422">
    <property type="entry name" value="phosphonatase"/>
    <property type="match status" value="1"/>
</dbReference>
<dbReference type="HAMAP" id="MF_01375">
    <property type="entry name" value="PhnX"/>
    <property type="match status" value="1"/>
</dbReference>
<dbReference type="Gene3D" id="3.40.50.1000">
    <property type="entry name" value="HAD superfamily/HAD-like"/>
    <property type="match status" value="1"/>
</dbReference>
<comment type="subunit">
    <text evidence="2">Homodimer.</text>
</comment>
<dbReference type="Pfam" id="PF00702">
    <property type="entry name" value="Hydrolase"/>
    <property type="match status" value="1"/>
</dbReference>
<feature type="active site" description="Nucleophile" evidence="2">
    <location>
        <position position="9"/>
    </location>
</feature>
<keyword evidence="2" id="KW-0479">Metal-binding</keyword>
<feature type="active site" description="Schiff-base intermediate with substrate" evidence="2">
    <location>
        <position position="50"/>
    </location>
</feature>
<name>A0ABW4B9Y4_9LACO</name>
<dbReference type="NCBIfam" id="TIGR01509">
    <property type="entry name" value="HAD-SF-IA-v3"/>
    <property type="match status" value="1"/>
</dbReference>
<dbReference type="InterPro" id="IPR036412">
    <property type="entry name" value="HAD-like_sf"/>
</dbReference>
<keyword evidence="1 2" id="KW-0704">Schiff base</keyword>
<comment type="caution">
    <text evidence="3">The sequence shown here is derived from an EMBL/GenBank/DDBJ whole genome shotgun (WGS) entry which is preliminary data.</text>
</comment>
<dbReference type="InterPro" id="IPR006323">
    <property type="entry name" value="Phosphonoacetald_hydro"/>
</dbReference>
<dbReference type="GO" id="GO:0050194">
    <property type="term" value="F:phosphonoacetaldehyde hydrolase activity"/>
    <property type="evidence" value="ECO:0007669"/>
    <property type="project" value="UniProtKB-EC"/>
</dbReference>
<reference evidence="4" key="1">
    <citation type="journal article" date="2019" name="Int. J. Syst. Evol. Microbiol.">
        <title>The Global Catalogue of Microorganisms (GCM) 10K type strain sequencing project: providing services to taxonomists for standard genome sequencing and annotation.</title>
        <authorList>
            <consortium name="The Broad Institute Genomics Platform"/>
            <consortium name="The Broad Institute Genome Sequencing Center for Infectious Disease"/>
            <person name="Wu L."/>
            <person name="Ma J."/>
        </authorList>
    </citation>
    <scope>NUCLEOTIDE SEQUENCE [LARGE SCALE GENOMIC DNA]</scope>
    <source>
        <strain evidence="4">CCM 8911</strain>
    </source>
</reference>
<dbReference type="EMBL" id="JBHTMO010000029">
    <property type="protein sequence ID" value="MFD1393741.1"/>
    <property type="molecule type" value="Genomic_DNA"/>
</dbReference>
<dbReference type="Gene3D" id="1.10.150.240">
    <property type="entry name" value="Putative phosphatase, domain 2"/>
    <property type="match status" value="1"/>
</dbReference>
<evidence type="ECO:0000256" key="2">
    <source>
        <dbReference type="HAMAP-Rule" id="MF_01375"/>
    </source>
</evidence>
<comment type="similarity">
    <text evidence="2">Belongs to the HAD-like hydrolase superfamily. PhnX family.</text>
</comment>
<organism evidence="3 4">
    <name type="scientific">Lacticaseibacillus jixianensis</name>
    <dbReference type="NCBI Taxonomy" id="2486012"/>
    <lineage>
        <taxon>Bacteria</taxon>
        <taxon>Bacillati</taxon>
        <taxon>Bacillota</taxon>
        <taxon>Bacilli</taxon>
        <taxon>Lactobacillales</taxon>
        <taxon>Lactobacillaceae</taxon>
        <taxon>Lacticaseibacillus</taxon>
    </lineage>
</organism>
<keyword evidence="4" id="KW-1185">Reference proteome</keyword>
<dbReference type="InterPro" id="IPR023198">
    <property type="entry name" value="PGP-like_dom2"/>
</dbReference>
<dbReference type="PANTHER" id="PTHR43434:SF19">
    <property type="entry name" value="PHOSPHONOACETALDEHYDE HYDROLASE"/>
    <property type="match status" value="1"/>
</dbReference>
<protein>
    <recommendedName>
        <fullName evidence="2">Phosphonoacetaldehyde hydrolase</fullName>
        <shortName evidence="2">Phosphonatase</shortName>
        <ecNumber evidence="2">3.11.1.1</ecNumber>
    </recommendedName>
    <alternativeName>
        <fullName evidence="2">Phosphonoacetaldehyde phosphonohydrolase</fullName>
    </alternativeName>
</protein>
<dbReference type="EC" id="3.11.1.1" evidence="2"/>
<evidence type="ECO:0000256" key="1">
    <source>
        <dbReference type="ARBA" id="ARBA00023270"/>
    </source>
</evidence>